<dbReference type="GO" id="GO:0005737">
    <property type="term" value="C:cytoplasm"/>
    <property type="evidence" value="ECO:0007669"/>
    <property type="project" value="TreeGrafter"/>
</dbReference>
<organism evidence="5 6">
    <name type="scientific">Coemansia javaensis</name>
    <dbReference type="NCBI Taxonomy" id="2761396"/>
    <lineage>
        <taxon>Eukaryota</taxon>
        <taxon>Fungi</taxon>
        <taxon>Fungi incertae sedis</taxon>
        <taxon>Zoopagomycota</taxon>
        <taxon>Kickxellomycotina</taxon>
        <taxon>Kickxellomycetes</taxon>
        <taxon>Kickxellales</taxon>
        <taxon>Kickxellaceae</taxon>
        <taxon>Coemansia</taxon>
    </lineage>
</organism>
<keyword evidence="1 2" id="KW-0728">SH3 domain</keyword>
<dbReference type="InterPro" id="IPR036028">
    <property type="entry name" value="SH3-like_dom_sf"/>
</dbReference>
<dbReference type="PANTHER" id="PTHR14167:SF116">
    <property type="entry name" value="CAP, ISOFORM AC"/>
    <property type="match status" value="1"/>
</dbReference>
<evidence type="ECO:0000313" key="5">
    <source>
        <dbReference type="EMBL" id="KAJ2783275.1"/>
    </source>
</evidence>
<evidence type="ECO:0000259" key="4">
    <source>
        <dbReference type="PROSITE" id="PS50002"/>
    </source>
</evidence>
<dbReference type="PROSITE" id="PS50002">
    <property type="entry name" value="SH3"/>
    <property type="match status" value="1"/>
</dbReference>
<name>A0A9W8HJJ7_9FUNG</name>
<feature type="compositionally biased region" description="Acidic residues" evidence="3">
    <location>
        <begin position="45"/>
        <end position="55"/>
    </location>
</feature>
<accession>A0A9W8HJJ7</accession>
<evidence type="ECO:0000256" key="3">
    <source>
        <dbReference type="SAM" id="MobiDB-lite"/>
    </source>
</evidence>
<proteinExistence type="predicted"/>
<dbReference type="SUPFAM" id="SSF50044">
    <property type="entry name" value="SH3-domain"/>
    <property type="match status" value="1"/>
</dbReference>
<feature type="region of interest" description="Disordered" evidence="3">
    <location>
        <begin position="31"/>
        <end position="78"/>
    </location>
</feature>
<evidence type="ECO:0000313" key="6">
    <source>
        <dbReference type="Proteomes" id="UP001140217"/>
    </source>
</evidence>
<keyword evidence="6" id="KW-1185">Reference proteome</keyword>
<feature type="domain" description="SH3" evidence="4">
    <location>
        <begin position="78"/>
        <end position="137"/>
    </location>
</feature>
<dbReference type="Pfam" id="PF14604">
    <property type="entry name" value="SH3_9"/>
    <property type="match status" value="1"/>
</dbReference>
<dbReference type="AlphaFoldDB" id="A0A9W8HJJ7"/>
<dbReference type="SMART" id="SM00326">
    <property type="entry name" value="SH3"/>
    <property type="match status" value="1"/>
</dbReference>
<dbReference type="Gene3D" id="2.30.30.40">
    <property type="entry name" value="SH3 Domains"/>
    <property type="match status" value="1"/>
</dbReference>
<reference evidence="5" key="1">
    <citation type="submission" date="2022-07" db="EMBL/GenBank/DDBJ databases">
        <title>Phylogenomic reconstructions and comparative analyses of Kickxellomycotina fungi.</title>
        <authorList>
            <person name="Reynolds N.K."/>
            <person name="Stajich J.E."/>
            <person name="Barry K."/>
            <person name="Grigoriev I.V."/>
            <person name="Crous P."/>
            <person name="Smith M.E."/>
        </authorList>
    </citation>
    <scope>NUCLEOTIDE SEQUENCE</scope>
    <source>
        <strain evidence="5">NBRC 105414</strain>
    </source>
</reference>
<dbReference type="PANTHER" id="PTHR14167">
    <property type="entry name" value="SH3 DOMAIN-CONTAINING"/>
    <property type="match status" value="1"/>
</dbReference>
<dbReference type="CDD" id="cd00174">
    <property type="entry name" value="SH3"/>
    <property type="match status" value="1"/>
</dbReference>
<comment type="caution">
    <text evidence="5">The sequence shown here is derived from an EMBL/GenBank/DDBJ whole genome shotgun (WGS) entry which is preliminary data.</text>
</comment>
<evidence type="ECO:0000256" key="2">
    <source>
        <dbReference type="PROSITE-ProRule" id="PRU00192"/>
    </source>
</evidence>
<protein>
    <submittedName>
        <fullName evidence="5">HOG (High osmolarity glycerol) pathway protein</fullName>
    </submittedName>
</protein>
<dbReference type="InterPro" id="IPR050384">
    <property type="entry name" value="Endophilin_SH3RF"/>
</dbReference>
<dbReference type="InterPro" id="IPR001452">
    <property type="entry name" value="SH3_domain"/>
</dbReference>
<dbReference type="EMBL" id="JANBUL010000051">
    <property type="protein sequence ID" value="KAJ2783275.1"/>
    <property type="molecule type" value="Genomic_DNA"/>
</dbReference>
<evidence type="ECO:0000256" key="1">
    <source>
        <dbReference type="ARBA" id="ARBA00022443"/>
    </source>
</evidence>
<sequence length="140" mass="14745">MSVAAEDGAAAAAGVAAVDDIIVRDFAYPNDDPRFSGKHAHAVPEDDIDAGDESDPWSSFGSGGPKAQAGRDPAGGNASLDQARALYDFDAENPTELSFAEGDVLQIIYKQCDGWLVGFKDNHVGLIPENYVQMFGPGDK</sequence>
<dbReference type="Proteomes" id="UP001140217">
    <property type="component" value="Unassembled WGS sequence"/>
</dbReference>
<dbReference type="OrthoDB" id="19092at2759"/>
<dbReference type="PRINTS" id="PR00452">
    <property type="entry name" value="SH3DOMAIN"/>
</dbReference>
<gene>
    <name evidence="5" type="primary">NBP2</name>
    <name evidence="5" type="ORF">H4R18_001794</name>
</gene>